<dbReference type="PANTHER" id="PTHR21098">
    <property type="entry name" value="RIBOFLAVIN SYNTHASE ALPHA CHAIN"/>
    <property type="match status" value="1"/>
</dbReference>
<dbReference type="PROSITE" id="PS51177">
    <property type="entry name" value="LUMAZINE_BIND"/>
    <property type="match status" value="2"/>
</dbReference>
<dbReference type="FunFam" id="2.40.30.20:FF:000004">
    <property type="entry name" value="Riboflavin synthase, alpha subunit"/>
    <property type="match status" value="1"/>
</dbReference>
<feature type="domain" description="Lumazine-binding" evidence="10">
    <location>
        <begin position="1"/>
        <end position="94"/>
    </location>
</feature>
<dbReference type="SUPFAM" id="SSF63380">
    <property type="entry name" value="Riboflavin synthase domain-like"/>
    <property type="match status" value="2"/>
</dbReference>
<dbReference type="Proteomes" id="UP001596447">
    <property type="component" value="Unassembled WGS sequence"/>
</dbReference>
<dbReference type="NCBIfam" id="NF006767">
    <property type="entry name" value="PRK09289.1"/>
    <property type="match status" value="1"/>
</dbReference>
<evidence type="ECO:0000256" key="4">
    <source>
        <dbReference type="ARBA" id="ARBA00013950"/>
    </source>
</evidence>
<dbReference type="PIRSF" id="PIRSF000498">
    <property type="entry name" value="Riboflavin_syn_A"/>
    <property type="match status" value="1"/>
</dbReference>
<keyword evidence="7" id="KW-0677">Repeat</keyword>
<organism evidence="11 12">
    <name type="scientific">Halospeciosus flavus</name>
    <dbReference type="NCBI Taxonomy" id="3032283"/>
    <lineage>
        <taxon>Archaea</taxon>
        <taxon>Methanobacteriati</taxon>
        <taxon>Methanobacteriota</taxon>
        <taxon>Stenosarchaea group</taxon>
        <taxon>Halobacteria</taxon>
        <taxon>Halobacteriales</taxon>
        <taxon>Halobacteriaceae</taxon>
        <taxon>Halospeciosus</taxon>
    </lineage>
</organism>
<feature type="repeat" description="Lumazine-binding" evidence="9">
    <location>
        <begin position="95"/>
        <end position="196"/>
    </location>
</feature>
<dbReference type="GO" id="GO:0009231">
    <property type="term" value="P:riboflavin biosynthetic process"/>
    <property type="evidence" value="ECO:0007669"/>
    <property type="project" value="UniProtKB-KW"/>
</dbReference>
<dbReference type="EC" id="2.5.1.9" evidence="3 8"/>
<accession>A0ABD5Z5H2</accession>
<dbReference type="EMBL" id="JBHTAR010000011">
    <property type="protein sequence ID" value="MFC7200499.1"/>
    <property type="molecule type" value="Genomic_DNA"/>
</dbReference>
<evidence type="ECO:0000256" key="7">
    <source>
        <dbReference type="ARBA" id="ARBA00022737"/>
    </source>
</evidence>
<dbReference type="InterPro" id="IPR017938">
    <property type="entry name" value="Riboflavin_synthase-like_b-brl"/>
</dbReference>
<proteinExistence type="predicted"/>
<keyword evidence="5" id="KW-0686">Riboflavin biosynthesis</keyword>
<dbReference type="InterPro" id="IPR023366">
    <property type="entry name" value="ATP_synth_asu-like_sf"/>
</dbReference>
<evidence type="ECO:0000256" key="6">
    <source>
        <dbReference type="ARBA" id="ARBA00022679"/>
    </source>
</evidence>
<dbReference type="NCBIfam" id="TIGR00187">
    <property type="entry name" value="ribE"/>
    <property type="match status" value="1"/>
</dbReference>
<evidence type="ECO:0000256" key="1">
    <source>
        <dbReference type="ARBA" id="ARBA00002803"/>
    </source>
</evidence>
<dbReference type="PANTHER" id="PTHR21098:SF0">
    <property type="entry name" value="RIBOFLAVIN SYNTHASE"/>
    <property type="match status" value="1"/>
</dbReference>
<evidence type="ECO:0000313" key="12">
    <source>
        <dbReference type="Proteomes" id="UP001596447"/>
    </source>
</evidence>
<reference evidence="11 12" key="1">
    <citation type="journal article" date="2019" name="Int. J. Syst. Evol. Microbiol.">
        <title>The Global Catalogue of Microorganisms (GCM) 10K type strain sequencing project: providing services to taxonomists for standard genome sequencing and annotation.</title>
        <authorList>
            <consortium name="The Broad Institute Genomics Platform"/>
            <consortium name="The Broad Institute Genome Sequencing Center for Infectious Disease"/>
            <person name="Wu L."/>
            <person name="Ma J."/>
        </authorList>
    </citation>
    <scope>NUCLEOTIDE SEQUENCE [LARGE SCALE GENOMIC DNA]</scope>
    <source>
        <strain evidence="11 12">XZGYJ-43</strain>
    </source>
</reference>
<feature type="repeat" description="Lumazine-binding" evidence="9">
    <location>
        <begin position="1"/>
        <end position="94"/>
    </location>
</feature>
<dbReference type="CDD" id="cd00402">
    <property type="entry name" value="Riboflavin_synthase_like"/>
    <property type="match status" value="1"/>
</dbReference>
<comment type="pathway">
    <text evidence="2">Cofactor biosynthesis; riboflavin biosynthesis; riboflavin from 2-hydroxy-3-oxobutyl phosphate and 5-amino-6-(D-ribitylamino)uracil: step 2/2.</text>
</comment>
<dbReference type="GO" id="GO:0004746">
    <property type="term" value="F:riboflavin synthase activity"/>
    <property type="evidence" value="ECO:0007669"/>
    <property type="project" value="UniProtKB-UniRule"/>
</dbReference>
<evidence type="ECO:0000259" key="10">
    <source>
        <dbReference type="PROSITE" id="PS51177"/>
    </source>
</evidence>
<keyword evidence="12" id="KW-1185">Reference proteome</keyword>
<evidence type="ECO:0000256" key="8">
    <source>
        <dbReference type="NCBIfam" id="TIGR00187"/>
    </source>
</evidence>
<evidence type="ECO:0000256" key="9">
    <source>
        <dbReference type="PROSITE-ProRule" id="PRU00524"/>
    </source>
</evidence>
<evidence type="ECO:0000256" key="2">
    <source>
        <dbReference type="ARBA" id="ARBA00004887"/>
    </source>
</evidence>
<sequence length="198" mass="21387">MFTGIVEGVGDVTQVTADEGGKRIRFSTPAWAFEHGQSVAVDGVCLTVEAFGEDWFEAFTAEETLAKTTLDSLEAGDVVDLERALQPSDRMDGHIVQGHVDTTTEVVAIEQVGEDWRFTFALPAGHEQYVAQKGSITLDGVSLTVAAVDDDAGEHGEFDVAIIPTTYEETTLGRLEEGDAVNVEVDVVAKYVERLSTY</sequence>
<evidence type="ECO:0000256" key="3">
    <source>
        <dbReference type="ARBA" id="ARBA00012827"/>
    </source>
</evidence>
<dbReference type="InterPro" id="IPR026017">
    <property type="entry name" value="Lumazine-bd_dom"/>
</dbReference>
<dbReference type="AlphaFoldDB" id="A0ABD5Z5H2"/>
<dbReference type="Gene3D" id="2.40.30.20">
    <property type="match status" value="2"/>
</dbReference>
<comment type="function">
    <text evidence="1">Catalyzes the dismutation of two molecules of 6,7-dimethyl-8-ribityllumazine, resulting in the formation of riboflavin and 5-amino-6-(D-ribitylamino)uracil.</text>
</comment>
<dbReference type="InterPro" id="IPR001783">
    <property type="entry name" value="Lumazine-bd"/>
</dbReference>
<protein>
    <recommendedName>
        <fullName evidence="4 8">Riboflavin synthase</fullName>
        <ecNumber evidence="3 8">2.5.1.9</ecNumber>
    </recommendedName>
</protein>
<keyword evidence="6 11" id="KW-0808">Transferase</keyword>
<dbReference type="RefSeq" id="WP_279527279.1">
    <property type="nucleotide sequence ID" value="NZ_CP122312.1"/>
</dbReference>
<evidence type="ECO:0000313" key="11">
    <source>
        <dbReference type="EMBL" id="MFC7200499.1"/>
    </source>
</evidence>
<name>A0ABD5Z5H2_9EURY</name>
<dbReference type="Pfam" id="PF00677">
    <property type="entry name" value="Lum_binding"/>
    <property type="match status" value="2"/>
</dbReference>
<evidence type="ECO:0000256" key="5">
    <source>
        <dbReference type="ARBA" id="ARBA00022619"/>
    </source>
</evidence>
<feature type="domain" description="Lumazine-binding" evidence="10">
    <location>
        <begin position="95"/>
        <end position="196"/>
    </location>
</feature>
<gene>
    <name evidence="11" type="ORF">ACFQJ9_13930</name>
</gene>
<comment type="caution">
    <text evidence="11">The sequence shown here is derived from an EMBL/GenBank/DDBJ whole genome shotgun (WGS) entry which is preliminary data.</text>
</comment>